<dbReference type="OrthoDB" id="10043826at2759"/>
<dbReference type="GeneID" id="112687715"/>
<sequence length="188" mass="21167">MKTVSENANRNVSDKTSNKKSTRKFLQTLQPSGSGKENLVGTGRFAEKNTDKISKSPVKTEIEVNSKDNKSVIAKVNPSLYKKLIIDDLTSVAGPSEKYWEVIAERRRKALEDVLEQNRRLHSVIIALEEENATCKHLLDQTTDLVNTLKEVMNSEENNETTEEVDEHFSIDSETLNSDIDNSVNESE</sequence>
<dbReference type="RefSeq" id="XP_025416375.1">
    <property type="nucleotide sequence ID" value="XM_025560590.1"/>
</dbReference>
<protein>
    <submittedName>
        <fullName evidence="3">Geminin-like</fullName>
    </submittedName>
</protein>
<feature type="compositionally biased region" description="Polar residues" evidence="1">
    <location>
        <begin position="1"/>
        <end position="11"/>
    </location>
</feature>
<dbReference type="Proteomes" id="UP000694846">
    <property type="component" value="Unplaced"/>
</dbReference>
<dbReference type="GO" id="GO:0006275">
    <property type="term" value="P:regulation of DNA replication"/>
    <property type="evidence" value="ECO:0007669"/>
    <property type="project" value="InterPro"/>
</dbReference>
<dbReference type="SUPFAM" id="SSF111469">
    <property type="entry name" value="Geminin coiled-coil domain"/>
    <property type="match status" value="1"/>
</dbReference>
<feature type="region of interest" description="Disordered" evidence="1">
    <location>
        <begin position="154"/>
        <end position="188"/>
    </location>
</feature>
<accession>A0A8B8G153</accession>
<proteinExistence type="predicted"/>
<evidence type="ECO:0000313" key="3">
    <source>
        <dbReference type="RefSeq" id="XP_025416375.1"/>
    </source>
</evidence>
<reference evidence="3" key="1">
    <citation type="submission" date="2025-08" db="UniProtKB">
        <authorList>
            <consortium name="RefSeq"/>
        </authorList>
    </citation>
    <scope>IDENTIFICATION</scope>
    <source>
        <tissue evidence="3">Whole body</tissue>
    </source>
</reference>
<feature type="compositionally biased region" description="Polar residues" evidence="1">
    <location>
        <begin position="24"/>
        <end position="35"/>
    </location>
</feature>
<dbReference type="AlphaFoldDB" id="A0A8B8G153"/>
<dbReference type="Pfam" id="PF07412">
    <property type="entry name" value="Geminin"/>
    <property type="match status" value="1"/>
</dbReference>
<name>A0A8B8G153_9HEMI</name>
<evidence type="ECO:0000256" key="1">
    <source>
        <dbReference type="SAM" id="MobiDB-lite"/>
    </source>
</evidence>
<evidence type="ECO:0000313" key="2">
    <source>
        <dbReference type="Proteomes" id="UP000694846"/>
    </source>
</evidence>
<dbReference type="InterPro" id="IPR022786">
    <property type="entry name" value="Geminin/Multicilin"/>
</dbReference>
<dbReference type="Gene3D" id="1.20.5.1180">
    <property type="entry name" value="Geminin coiled-coil domain"/>
    <property type="match status" value="1"/>
</dbReference>
<keyword evidence="2" id="KW-1185">Reference proteome</keyword>
<feature type="region of interest" description="Disordered" evidence="1">
    <location>
        <begin position="1"/>
        <end position="52"/>
    </location>
</feature>
<organism evidence="2 3">
    <name type="scientific">Sipha flava</name>
    <name type="common">yellow sugarcane aphid</name>
    <dbReference type="NCBI Taxonomy" id="143950"/>
    <lineage>
        <taxon>Eukaryota</taxon>
        <taxon>Metazoa</taxon>
        <taxon>Ecdysozoa</taxon>
        <taxon>Arthropoda</taxon>
        <taxon>Hexapoda</taxon>
        <taxon>Insecta</taxon>
        <taxon>Pterygota</taxon>
        <taxon>Neoptera</taxon>
        <taxon>Paraneoptera</taxon>
        <taxon>Hemiptera</taxon>
        <taxon>Sternorrhyncha</taxon>
        <taxon>Aphidomorpha</taxon>
        <taxon>Aphidoidea</taxon>
        <taxon>Aphididae</taxon>
        <taxon>Sipha</taxon>
    </lineage>
</organism>
<gene>
    <name evidence="3" type="primary">LOC112687715</name>
</gene>
<feature type="compositionally biased region" description="Acidic residues" evidence="1">
    <location>
        <begin position="157"/>
        <end position="166"/>
    </location>
</feature>
<feature type="compositionally biased region" description="Polar residues" evidence="1">
    <location>
        <begin position="172"/>
        <end position="188"/>
    </location>
</feature>